<evidence type="ECO:0000256" key="1">
    <source>
        <dbReference type="ARBA" id="ARBA00005964"/>
    </source>
</evidence>
<evidence type="ECO:0000256" key="3">
    <source>
        <dbReference type="RuleBase" id="RU361235"/>
    </source>
</evidence>
<comment type="caution">
    <text evidence="5">The sequence shown here is derived from an EMBL/GenBank/DDBJ whole genome shotgun (WGS) entry which is preliminary data.</text>
</comment>
<dbReference type="InterPro" id="IPR002018">
    <property type="entry name" value="CarbesteraseB"/>
</dbReference>
<dbReference type="InterPro" id="IPR050309">
    <property type="entry name" value="Type-B_Carboxylest/Lipase"/>
</dbReference>
<gene>
    <name evidence="5" type="ORF">DY023_01015</name>
</gene>
<dbReference type="AlphaFoldDB" id="A0A371NXZ3"/>
<name>A0A371NXZ3_9MICO</name>
<dbReference type="PANTHER" id="PTHR11559">
    <property type="entry name" value="CARBOXYLESTERASE"/>
    <property type="match status" value="1"/>
</dbReference>
<keyword evidence="6" id="KW-1185">Reference proteome</keyword>
<dbReference type="Pfam" id="PF00135">
    <property type="entry name" value="COesterase"/>
    <property type="match status" value="1"/>
</dbReference>
<sequence length="481" mass="51301">MSEAPIVQTESGPVRGIRREQDAAFLGIPFAAPPTGRRRFLPPQPVAPWTEVRDATAYGATPQRREEPNALIPEPSVKGASTLNVNVFTPGLAGSAPVLVWIHGGGYSSGSPASPWYDGRTFTRDGVVTVTVSYRLGFDGFGVIDGVPDNRGVRDWLAALEWVQRNIAAFGGDPGRVTIAGQSAGGGAVLTLLGMPAAQHLFHSAISISGALGDLPRSLVERRSALLADMVGVEPTLEGFRSVTERALTRKQYEASLLGKTGLKATTAVLMDGLPWGPVIDGELITRPTVDSLAAGVGAGKPLLLGATDDEFTPAMDAAPRALRFVPASLALRLLRPARALRRSWLVANRPQRRKGTAATFGRFVTDTVFRSLVVRVAEARADAATWVYRFAWASPKTGWSSHCLDVPFWWDCLGSERVAALAGDHPPQGLADDMHSAAVAFTTRADPGWPTWRTEPGMSRVFGDVPALSRSAYDDALPLA</sequence>
<evidence type="ECO:0000256" key="2">
    <source>
        <dbReference type="ARBA" id="ARBA00022801"/>
    </source>
</evidence>
<reference evidence="5 6" key="1">
    <citation type="submission" date="2018-08" db="EMBL/GenBank/DDBJ databases">
        <title>Isolation, diversity and antifungal activity of Actinobacteria from cow dung.</title>
        <authorList>
            <person name="Ling L."/>
        </authorList>
    </citation>
    <scope>NUCLEOTIDE SEQUENCE [LARGE SCALE GENOMIC DNA]</scope>
    <source>
        <strain evidence="5 6">NEAU-LLE</strain>
    </source>
</reference>
<dbReference type="InterPro" id="IPR029058">
    <property type="entry name" value="AB_hydrolase_fold"/>
</dbReference>
<evidence type="ECO:0000259" key="4">
    <source>
        <dbReference type="Pfam" id="PF00135"/>
    </source>
</evidence>
<comment type="similarity">
    <text evidence="1 3">Belongs to the type-B carboxylesterase/lipase family.</text>
</comment>
<feature type="domain" description="Carboxylesterase type B" evidence="4">
    <location>
        <begin position="4"/>
        <end position="418"/>
    </location>
</feature>
<dbReference type="EMBL" id="QUAB01000011">
    <property type="protein sequence ID" value="REJ08348.1"/>
    <property type="molecule type" value="Genomic_DNA"/>
</dbReference>
<keyword evidence="2 3" id="KW-0378">Hydrolase</keyword>
<proteinExistence type="inferred from homology"/>
<dbReference type="PROSITE" id="PS00122">
    <property type="entry name" value="CARBOXYLESTERASE_B_1"/>
    <property type="match status" value="1"/>
</dbReference>
<evidence type="ECO:0000313" key="5">
    <source>
        <dbReference type="EMBL" id="REJ08348.1"/>
    </source>
</evidence>
<dbReference type="EC" id="3.1.1.-" evidence="3"/>
<dbReference type="Gene3D" id="3.40.50.1820">
    <property type="entry name" value="alpha/beta hydrolase"/>
    <property type="match status" value="1"/>
</dbReference>
<dbReference type="GO" id="GO:0016787">
    <property type="term" value="F:hydrolase activity"/>
    <property type="evidence" value="ECO:0007669"/>
    <property type="project" value="UniProtKB-KW"/>
</dbReference>
<organism evidence="5 6">
    <name type="scientific">Microbacterium bovistercoris</name>
    <dbReference type="NCBI Taxonomy" id="2293570"/>
    <lineage>
        <taxon>Bacteria</taxon>
        <taxon>Bacillati</taxon>
        <taxon>Actinomycetota</taxon>
        <taxon>Actinomycetes</taxon>
        <taxon>Micrococcales</taxon>
        <taxon>Microbacteriaceae</taxon>
        <taxon>Microbacterium</taxon>
    </lineage>
</organism>
<evidence type="ECO:0000313" key="6">
    <source>
        <dbReference type="Proteomes" id="UP000262172"/>
    </source>
</evidence>
<dbReference type="Proteomes" id="UP000262172">
    <property type="component" value="Unassembled WGS sequence"/>
</dbReference>
<dbReference type="SUPFAM" id="SSF53474">
    <property type="entry name" value="alpha/beta-Hydrolases"/>
    <property type="match status" value="1"/>
</dbReference>
<accession>A0A371NXZ3</accession>
<dbReference type="RefSeq" id="WP_116240487.1">
    <property type="nucleotide sequence ID" value="NZ_QUAB01000011.1"/>
</dbReference>
<protein>
    <recommendedName>
        <fullName evidence="3">Carboxylic ester hydrolase</fullName>
        <ecNumber evidence="3">3.1.1.-</ecNumber>
    </recommendedName>
</protein>
<dbReference type="OrthoDB" id="3199405at2"/>
<dbReference type="InterPro" id="IPR019826">
    <property type="entry name" value="Carboxylesterase_B_AS"/>
</dbReference>